<comment type="caution">
    <text evidence="9">The sequence shown here is derived from an EMBL/GenBank/DDBJ whole genome shotgun (WGS) entry which is preliminary data.</text>
</comment>
<dbReference type="GO" id="GO:0006508">
    <property type="term" value="P:proteolysis"/>
    <property type="evidence" value="ECO:0007669"/>
    <property type="project" value="UniProtKB-KW"/>
</dbReference>
<gene>
    <name evidence="9" type="ORF">D6851_06570</name>
</gene>
<feature type="chain" id="PRO_5019475852" evidence="7">
    <location>
        <begin position="29"/>
        <end position="935"/>
    </location>
</feature>
<dbReference type="AlphaFoldDB" id="A0A420EMW4"/>
<dbReference type="InterPro" id="IPR000834">
    <property type="entry name" value="Peptidase_M14"/>
</dbReference>
<dbReference type="OrthoDB" id="9767214at2"/>
<sequence length="935" mass="103370">MRGGIMKHFLFCGAAIIGLALQPVTAFAQEEHISGSNSLGITAPADAFPQEPGSDYFLANYTQYEAYLKLLNQQSDRMKLVNIGKTAEGRDQWMAIVSSPENLAKLDEYRDIARRLAKADGLSEDEAKALAAKGKAVVWIDAGLHATETVTTQSQIHVLYRLLSQNDPETLRELDDVIMLFPHDNPDGLQLVADWYMRKDDPKQREFGSIPRLYQKYVGHDNNRDSFMSQMPETENANRVMFREWFPQIIFNQHQTGPAGMVVFVPPFRDPFNYNYNPLVMTTLDEVGSTMHSRLVSENKPGSGKRSVAPYSTWHNGMFRSIAYFHNAVGLLTEIIGGPTPERIPLIPDTQLARNDEPMPIAPQEWHLKDSLEYQWFLNRAVLDYASRNRERLLLNIYKMGAANIRKGEQDSWTITPKDVDALKEAAGDGPPPEEEGINPWRSRGRVASSLYSELQKPENRDPRGYIIPAGQTDMPTVVAFLNALIKNGVDVEKATGSFTVEGKTYPAGSYIVKTAQAYRPHVLDMFEPQDHPHDFEYPGGPPKAPYDITGYTLAFQMGVDFDRILEGFDGPFAHVPGLIDTPAGKIEGSAGAGWLVPHTANNSFILTNRLQEAGVPVSWVMQPIDAAGRNFQPGAIWVPNSAGAQKVMASAAADLGLDAFGVATAPSADTMALTKPRIGLVDKYGGNIPAGWTRWLLEQYEFPFSIVYPQELDKGDLKDKYDVLIFADGTVPGDEDSLYRAPREADQPDPKDIPAEYRPWLGEITQDTTVPAIATFAREGGTVITVGSANRLAELIGAPVEAALYEEDGNQRKILDRREFYIPGSLVTAHVDNSQPLAFGMPDTVDLFFANSQSFQAKGNGAAPVSWFDTATPLHSGWALGQERLKDTVAVFDTDLGDGKIFMMGPEITQRAQPYATFKFLFNGLFYGPASAED</sequence>
<evidence type="ECO:0000256" key="2">
    <source>
        <dbReference type="ARBA" id="ARBA00005988"/>
    </source>
</evidence>
<dbReference type="PANTHER" id="PTHR11705:SF143">
    <property type="entry name" value="SLL0236 PROTEIN"/>
    <property type="match status" value="1"/>
</dbReference>
<dbReference type="GO" id="GO:0004181">
    <property type="term" value="F:metallocarboxypeptidase activity"/>
    <property type="evidence" value="ECO:0007669"/>
    <property type="project" value="InterPro"/>
</dbReference>
<evidence type="ECO:0000256" key="3">
    <source>
        <dbReference type="ARBA" id="ARBA00022670"/>
    </source>
</evidence>
<evidence type="ECO:0000259" key="8">
    <source>
        <dbReference type="Pfam" id="PF00246"/>
    </source>
</evidence>
<evidence type="ECO:0000256" key="5">
    <source>
        <dbReference type="ARBA" id="ARBA00022833"/>
    </source>
</evidence>
<dbReference type="Proteomes" id="UP000284395">
    <property type="component" value="Unassembled WGS sequence"/>
</dbReference>
<evidence type="ECO:0000256" key="6">
    <source>
        <dbReference type="ARBA" id="ARBA00023049"/>
    </source>
</evidence>
<dbReference type="SUPFAM" id="SSF53187">
    <property type="entry name" value="Zn-dependent exopeptidases"/>
    <property type="match status" value="1"/>
</dbReference>
<keyword evidence="4" id="KW-0378">Hydrolase</keyword>
<evidence type="ECO:0000256" key="4">
    <source>
        <dbReference type="ARBA" id="ARBA00022801"/>
    </source>
</evidence>
<organism evidence="9 10">
    <name type="scientific">Altericroceibacterium spongiae</name>
    <dbReference type="NCBI Taxonomy" id="2320269"/>
    <lineage>
        <taxon>Bacteria</taxon>
        <taxon>Pseudomonadati</taxon>
        <taxon>Pseudomonadota</taxon>
        <taxon>Alphaproteobacteria</taxon>
        <taxon>Sphingomonadales</taxon>
        <taxon>Erythrobacteraceae</taxon>
        <taxon>Altericroceibacterium</taxon>
    </lineage>
</organism>
<evidence type="ECO:0000256" key="1">
    <source>
        <dbReference type="ARBA" id="ARBA00001947"/>
    </source>
</evidence>
<evidence type="ECO:0000256" key="7">
    <source>
        <dbReference type="SAM" id="SignalP"/>
    </source>
</evidence>
<dbReference type="CDD" id="cd06240">
    <property type="entry name" value="M14-like"/>
    <property type="match status" value="1"/>
</dbReference>
<proteinExistence type="inferred from homology"/>
<feature type="signal peptide" evidence="7">
    <location>
        <begin position="1"/>
        <end position="28"/>
    </location>
</feature>
<keyword evidence="6" id="KW-0482">Metalloprotease</keyword>
<name>A0A420EMW4_9SPHN</name>
<feature type="domain" description="Peptidase M14" evidence="8">
    <location>
        <begin position="65"/>
        <end position="318"/>
    </location>
</feature>
<protein>
    <submittedName>
        <fullName evidence="9">Peptidase</fullName>
    </submittedName>
</protein>
<comment type="cofactor">
    <cofactor evidence="1">
        <name>Zn(2+)</name>
        <dbReference type="ChEBI" id="CHEBI:29105"/>
    </cofactor>
</comment>
<evidence type="ECO:0000313" key="10">
    <source>
        <dbReference type="Proteomes" id="UP000284395"/>
    </source>
</evidence>
<keyword evidence="7" id="KW-0732">Signal</keyword>
<keyword evidence="10" id="KW-1185">Reference proteome</keyword>
<comment type="similarity">
    <text evidence="2">Belongs to the peptidase M14 family.</text>
</comment>
<dbReference type="EMBL" id="RAPF01000003">
    <property type="protein sequence ID" value="RKF22018.1"/>
    <property type="molecule type" value="Genomic_DNA"/>
</dbReference>
<dbReference type="Gene3D" id="3.40.630.10">
    <property type="entry name" value="Zn peptidases"/>
    <property type="match status" value="1"/>
</dbReference>
<reference evidence="9 10" key="1">
    <citation type="submission" date="2018-09" db="EMBL/GenBank/DDBJ databases">
        <title>Altererythrobacter spongiae sp. nov., isolated from a marine sponge.</title>
        <authorList>
            <person name="Zhuang L."/>
            <person name="Luo L."/>
        </authorList>
    </citation>
    <scope>NUCLEOTIDE SEQUENCE [LARGE SCALE GENOMIC DNA]</scope>
    <source>
        <strain evidence="9 10">HN-Y73</strain>
    </source>
</reference>
<dbReference type="Pfam" id="PF00246">
    <property type="entry name" value="Peptidase_M14"/>
    <property type="match status" value="1"/>
</dbReference>
<accession>A0A420EMW4</accession>
<dbReference type="GO" id="GO:0005615">
    <property type="term" value="C:extracellular space"/>
    <property type="evidence" value="ECO:0007669"/>
    <property type="project" value="TreeGrafter"/>
</dbReference>
<keyword evidence="3" id="KW-0645">Protease</keyword>
<keyword evidence="5" id="KW-0862">Zinc</keyword>
<evidence type="ECO:0000313" key="9">
    <source>
        <dbReference type="EMBL" id="RKF22018.1"/>
    </source>
</evidence>
<dbReference type="GO" id="GO:0008270">
    <property type="term" value="F:zinc ion binding"/>
    <property type="evidence" value="ECO:0007669"/>
    <property type="project" value="InterPro"/>
</dbReference>
<dbReference type="PANTHER" id="PTHR11705">
    <property type="entry name" value="PROTEASE FAMILY M14 CARBOXYPEPTIDASE A,B"/>
    <property type="match status" value="1"/>
</dbReference>